<protein>
    <submittedName>
        <fullName evidence="1">Uncharacterized protein</fullName>
    </submittedName>
</protein>
<keyword evidence="2" id="KW-1185">Reference proteome</keyword>
<accession>A0A9N7Y872</accession>
<reference evidence="1" key="1">
    <citation type="submission" date="2020-03" db="EMBL/GenBank/DDBJ databases">
        <authorList>
            <person name="Weist P."/>
        </authorList>
    </citation>
    <scope>NUCLEOTIDE SEQUENCE</scope>
</reference>
<sequence length="73" mass="7601">MAFIKGPHGLAGEMYTETAAKGADIYLPEARQPGHGNRGAKMESLARTAGRIALPQLGLPLISHEALGHAPGQ</sequence>
<dbReference type="AlphaFoldDB" id="A0A9N7Y872"/>
<dbReference type="EMBL" id="CADEAL010000202">
    <property type="protein sequence ID" value="CAB1416312.1"/>
    <property type="molecule type" value="Genomic_DNA"/>
</dbReference>
<proteinExistence type="predicted"/>
<organism evidence="1 2">
    <name type="scientific">Pleuronectes platessa</name>
    <name type="common">European plaice</name>
    <dbReference type="NCBI Taxonomy" id="8262"/>
    <lineage>
        <taxon>Eukaryota</taxon>
        <taxon>Metazoa</taxon>
        <taxon>Chordata</taxon>
        <taxon>Craniata</taxon>
        <taxon>Vertebrata</taxon>
        <taxon>Euteleostomi</taxon>
        <taxon>Actinopterygii</taxon>
        <taxon>Neopterygii</taxon>
        <taxon>Teleostei</taxon>
        <taxon>Neoteleostei</taxon>
        <taxon>Acanthomorphata</taxon>
        <taxon>Carangaria</taxon>
        <taxon>Pleuronectiformes</taxon>
        <taxon>Pleuronectoidei</taxon>
        <taxon>Pleuronectidae</taxon>
        <taxon>Pleuronectes</taxon>
    </lineage>
</organism>
<comment type="caution">
    <text evidence="1">The sequence shown here is derived from an EMBL/GenBank/DDBJ whole genome shotgun (WGS) entry which is preliminary data.</text>
</comment>
<gene>
    <name evidence="1" type="ORF">PLEPLA_LOCUS4103</name>
</gene>
<evidence type="ECO:0000313" key="1">
    <source>
        <dbReference type="EMBL" id="CAB1416312.1"/>
    </source>
</evidence>
<name>A0A9N7Y872_PLEPL</name>
<evidence type="ECO:0000313" key="2">
    <source>
        <dbReference type="Proteomes" id="UP001153269"/>
    </source>
</evidence>
<dbReference type="Proteomes" id="UP001153269">
    <property type="component" value="Unassembled WGS sequence"/>
</dbReference>